<dbReference type="Pfam" id="PF10277">
    <property type="entry name" value="Frag1"/>
    <property type="match status" value="1"/>
</dbReference>
<dbReference type="PANTHER" id="PTHR21324">
    <property type="entry name" value="FASTING-INDUCIBLE INTEGRAL MEMBRANE PROTEIN TM6P1-RELATED"/>
    <property type="match status" value="1"/>
</dbReference>
<sequence>MRIFSFWVQVLPVISGVVWLAMLLSMLLYWIIHTDRQRYSSMADRQSIAYISDVGASTLKPLFIAGCAVTVVFLDLSFLADLWLRHRGRLVPNMSTGEKVLKALTIVFALVGTVGLICLAIFDTARHPSLHRVFLGLFIVGYLLSAVFICWEYQRLGIKYREHRVLRISFWVKLAFILVEAAIAIAFAVTMRSGNPDVAAVLEWVVAFVFSFYVFSFAIDLWPAVRTKHHARRFQKPAGSGSGSTSPRAADDDDSNLEMAGAPVADAQQYPRYMAQGPSSNF</sequence>
<name>A0A0G4MEF4_VERLO</name>
<evidence type="ECO:0000313" key="8">
    <source>
        <dbReference type="EMBL" id="CRK32375.1"/>
    </source>
</evidence>
<evidence type="ECO:0000256" key="4">
    <source>
        <dbReference type="ARBA" id="ARBA00023136"/>
    </source>
</evidence>
<dbReference type="STRING" id="100787.A0A0G4MEF4"/>
<feature type="domain" description="CWH43-like N-terminal" evidence="7">
    <location>
        <begin position="9"/>
        <end position="223"/>
    </location>
</feature>
<feature type="transmembrane region" description="Helical" evidence="6">
    <location>
        <begin position="134"/>
        <end position="153"/>
    </location>
</feature>
<keyword evidence="3 6" id="KW-1133">Transmembrane helix</keyword>
<reference evidence="9" key="1">
    <citation type="submission" date="2015-05" db="EMBL/GenBank/DDBJ databases">
        <authorList>
            <person name="Fogelqvist Johan"/>
        </authorList>
    </citation>
    <scope>NUCLEOTIDE SEQUENCE [LARGE SCALE GENOMIC DNA]</scope>
</reference>
<feature type="region of interest" description="Disordered" evidence="5">
    <location>
        <begin position="233"/>
        <end position="257"/>
    </location>
</feature>
<dbReference type="GO" id="GO:0005886">
    <property type="term" value="C:plasma membrane"/>
    <property type="evidence" value="ECO:0007669"/>
    <property type="project" value="TreeGrafter"/>
</dbReference>
<feature type="region of interest" description="Disordered" evidence="5">
    <location>
        <begin position="263"/>
        <end position="282"/>
    </location>
</feature>
<comment type="subcellular location">
    <subcellularLocation>
        <location evidence="1">Endomembrane system</location>
        <topology evidence="1">Multi-pass membrane protein</topology>
    </subcellularLocation>
</comment>
<dbReference type="EMBL" id="CVQH01022083">
    <property type="protein sequence ID" value="CRK32375.1"/>
    <property type="molecule type" value="Genomic_DNA"/>
</dbReference>
<evidence type="ECO:0000256" key="5">
    <source>
        <dbReference type="SAM" id="MobiDB-lite"/>
    </source>
</evidence>
<keyword evidence="9" id="KW-1185">Reference proteome</keyword>
<feature type="transmembrane region" description="Helical" evidence="6">
    <location>
        <begin position="62"/>
        <end position="84"/>
    </location>
</feature>
<dbReference type="GO" id="GO:0012505">
    <property type="term" value="C:endomembrane system"/>
    <property type="evidence" value="ECO:0007669"/>
    <property type="project" value="UniProtKB-SubCell"/>
</dbReference>
<feature type="transmembrane region" description="Helical" evidence="6">
    <location>
        <begin position="7"/>
        <end position="32"/>
    </location>
</feature>
<dbReference type="AlphaFoldDB" id="A0A0G4MEF4"/>
<proteinExistence type="predicted"/>
<evidence type="ECO:0000256" key="2">
    <source>
        <dbReference type="ARBA" id="ARBA00022692"/>
    </source>
</evidence>
<organism evidence="8 9">
    <name type="scientific">Verticillium longisporum</name>
    <name type="common">Verticillium dahliae var. longisporum</name>
    <dbReference type="NCBI Taxonomy" id="100787"/>
    <lineage>
        <taxon>Eukaryota</taxon>
        <taxon>Fungi</taxon>
        <taxon>Dikarya</taxon>
        <taxon>Ascomycota</taxon>
        <taxon>Pezizomycotina</taxon>
        <taxon>Sordariomycetes</taxon>
        <taxon>Hypocreomycetidae</taxon>
        <taxon>Glomerellales</taxon>
        <taxon>Plectosphaerellaceae</taxon>
        <taxon>Verticillium</taxon>
    </lineage>
</organism>
<feature type="transmembrane region" description="Helical" evidence="6">
    <location>
        <begin position="201"/>
        <end position="225"/>
    </location>
</feature>
<feature type="transmembrane region" description="Helical" evidence="6">
    <location>
        <begin position="165"/>
        <end position="189"/>
    </location>
</feature>
<evidence type="ECO:0000313" key="9">
    <source>
        <dbReference type="Proteomes" id="UP000044602"/>
    </source>
</evidence>
<dbReference type="Proteomes" id="UP000044602">
    <property type="component" value="Unassembled WGS sequence"/>
</dbReference>
<feature type="transmembrane region" description="Helical" evidence="6">
    <location>
        <begin position="104"/>
        <end position="122"/>
    </location>
</feature>
<evidence type="ECO:0000259" key="7">
    <source>
        <dbReference type="Pfam" id="PF10277"/>
    </source>
</evidence>
<dbReference type="InterPro" id="IPR019402">
    <property type="entry name" value="CWH43_N"/>
</dbReference>
<keyword evidence="4 6" id="KW-0472">Membrane</keyword>
<keyword evidence="2 6" id="KW-0812">Transmembrane</keyword>
<gene>
    <name evidence="8" type="ORF">BN1708_005764</name>
</gene>
<dbReference type="InterPro" id="IPR050911">
    <property type="entry name" value="DRAM/TMEM150_Autophagy_Mod"/>
</dbReference>
<protein>
    <recommendedName>
        <fullName evidence="7">CWH43-like N-terminal domain-containing protein</fullName>
    </recommendedName>
</protein>
<dbReference type="PANTHER" id="PTHR21324:SF2">
    <property type="entry name" value="EG:22E5.9 PROTEIN"/>
    <property type="match status" value="1"/>
</dbReference>
<accession>A0A0G4MEF4</accession>
<evidence type="ECO:0000256" key="3">
    <source>
        <dbReference type="ARBA" id="ARBA00022989"/>
    </source>
</evidence>
<evidence type="ECO:0000256" key="1">
    <source>
        <dbReference type="ARBA" id="ARBA00004127"/>
    </source>
</evidence>
<evidence type="ECO:0000256" key="6">
    <source>
        <dbReference type="SAM" id="Phobius"/>
    </source>
</evidence>